<feature type="transmembrane region" description="Helical" evidence="6">
    <location>
        <begin position="192"/>
        <end position="213"/>
    </location>
</feature>
<dbReference type="Pfam" id="PF20684">
    <property type="entry name" value="Fung_rhodopsin"/>
    <property type="match status" value="1"/>
</dbReference>
<keyword evidence="2 6" id="KW-0812">Transmembrane</keyword>
<organism evidence="9">
    <name type="scientific">Metarhizium acridum (strain CQMa 102)</name>
    <dbReference type="NCBI Taxonomy" id="655827"/>
    <lineage>
        <taxon>Eukaryota</taxon>
        <taxon>Fungi</taxon>
        <taxon>Dikarya</taxon>
        <taxon>Ascomycota</taxon>
        <taxon>Pezizomycotina</taxon>
        <taxon>Sordariomycetes</taxon>
        <taxon>Hypocreomycetidae</taxon>
        <taxon>Hypocreales</taxon>
        <taxon>Clavicipitaceae</taxon>
        <taxon>Metarhizium</taxon>
    </lineage>
</organism>
<evidence type="ECO:0000256" key="1">
    <source>
        <dbReference type="ARBA" id="ARBA00004141"/>
    </source>
</evidence>
<dbReference type="OrthoDB" id="5342292at2759"/>
<dbReference type="AlphaFoldDB" id="E9E8U3"/>
<sequence length="329" mass="36037">MGWDDFLDDTYGRHYWDVPLSYMTPTLMKGTCAITTVYDASAALTKVSLLTLFLRIFAPSRRSRIMIWVGIGFTVVSYATLLAVWIFYSVPRSGDKGWTDPGYFMRVAHDTPIISVVLGVLGIVTDFYVIAIPLTAISSLNLSTKKKLGVSALFITGLLACAFSVAGLSPRIENIRLSVSGVPDPFWISMPSYGLAVAEINLGIVCACVPVIVPLMKALLAKLSHTTSIWQRYWKKTADDSTDMNNLEAGKRSPAQNPNYCGRRLLSFNRGSQKPRGTPSTGTITVTQATEIHMVPYSELRSIDMDYHTYLCSGKNASHAASAERGRAG</sequence>
<dbReference type="InParanoid" id="E9E8U3"/>
<feature type="domain" description="Rhodopsin" evidence="7">
    <location>
        <begin position="10"/>
        <end position="217"/>
    </location>
</feature>
<dbReference type="EMBL" id="GL698523">
    <property type="protein sequence ID" value="EFY87697.1"/>
    <property type="molecule type" value="Genomic_DNA"/>
</dbReference>
<evidence type="ECO:0000256" key="4">
    <source>
        <dbReference type="ARBA" id="ARBA00023136"/>
    </source>
</evidence>
<protein>
    <submittedName>
        <fullName evidence="8">Integral membrane protein</fullName>
    </submittedName>
</protein>
<comment type="subcellular location">
    <subcellularLocation>
        <location evidence="1">Membrane</location>
        <topology evidence="1">Multi-pass membrane protein</topology>
    </subcellularLocation>
</comment>
<dbReference type="eggNOG" id="ENOG502SNX1">
    <property type="taxonomic scope" value="Eukaryota"/>
</dbReference>
<dbReference type="PANTHER" id="PTHR33048">
    <property type="entry name" value="PTH11-LIKE INTEGRAL MEMBRANE PROTEIN (AFU_ORTHOLOGUE AFUA_5G11245)"/>
    <property type="match status" value="1"/>
</dbReference>
<reference evidence="8 9" key="1">
    <citation type="journal article" date="2011" name="PLoS Genet.">
        <title>Genome sequencing and comparative transcriptomics of the model entomopathogenic fungi Metarhizium anisopliae and M. acridum.</title>
        <authorList>
            <person name="Gao Q."/>
            <person name="Jin K."/>
            <person name="Ying S.H."/>
            <person name="Zhang Y."/>
            <person name="Xiao G."/>
            <person name="Shang Y."/>
            <person name="Duan Z."/>
            <person name="Hu X."/>
            <person name="Xie X.Q."/>
            <person name="Zhou G."/>
            <person name="Peng G."/>
            <person name="Luo Z."/>
            <person name="Huang W."/>
            <person name="Wang B."/>
            <person name="Fang W."/>
            <person name="Wang S."/>
            <person name="Zhong Y."/>
            <person name="Ma L.J."/>
            <person name="St Leger R.J."/>
            <person name="Zhao G.P."/>
            <person name="Pei Y."/>
            <person name="Feng M.G."/>
            <person name="Xia Y."/>
            <person name="Wang C."/>
        </authorList>
    </citation>
    <scope>NUCLEOTIDE SEQUENCE [LARGE SCALE GENOMIC DNA]</scope>
    <source>
        <strain evidence="8 9">CQMa 102</strain>
    </source>
</reference>
<accession>E9E8U3</accession>
<feature type="transmembrane region" description="Helical" evidence="6">
    <location>
        <begin position="37"/>
        <end position="58"/>
    </location>
</feature>
<evidence type="ECO:0000259" key="7">
    <source>
        <dbReference type="Pfam" id="PF20684"/>
    </source>
</evidence>
<proteinExistence type="inferred from homology"/>
<dbReference type="HOGENOM" id="CLU_028200_12_8_1"/>
<name>E9E8U3_METAQ</name>
<dbReference type="PANTHER" id="PTHR33048:SF158">
    <property type="entry name" value="MEMBRANE PROTEIN PTH11-LIKE, PUTATIVE-RELATED"/>
    <property type="match status" value="1"/>
</dbReference>
<keyword evidence="4 6" id="KW-0472">Membrane</keyword>
<evidence type="ECO:0000313" key="9">
    <source>
        <dbReference type="Proteomes" id="UP000002499"/>
    </source>
</evidence>
<evidence type="ECO:0000256" key="6">
    <source>
        <dbReference type="SAM" id="Phobius"/>
    </source>
</evidence>
<feature type="transmembrane region" description="Helical" evidence="6">
    <location>
        <begin position="113"/>
        <end position="136"/>
    </location>
</feature>
<dbReference type="InterPro" id="IPR052337">
    <property type="entry name" value="SAT4-like"/>
</dbReference>
<feature type="transmembrane region" description="Helical" evidence="6">
    <location>
        <begin position="65"/>
        <end position="88"/>
    </location>
</feature>
<dbReference type="InterPro" id="IPR049326">
    <property type="entry name" value="Rhodopsin_dom_fungi"/>
</dbReference>
<keyword evidence="9" id="KW-1185">Reference proteome</keyword>
<dbReference type="Proteomes" id="UP000002499">
    <property type="component" value="Unassembled WGS sequence"/>
</dbReference>
<evidence type="ECO:0000256" key="5">
    <source>
        <dbReference type="ARBA" id="ARBA00038359"/>
    </source>
</evidence>
<dbReference type="GO" id="GO:0016020">
    <property type="term" value="C:membrane"/>
    <property type="evidence" value="ECO:0007669"/>
    <property type="project" value="UniProtKB-SubCell"/>
</dbReference>
<feature type="transmembrane region" description="Helical" evidence="6">
    <location>
        <begin position="148"/>
        <end position="172"/>
    </location>
</feature>
<evidence type="ECO:0000256" key="3">
    <source>
        <dbReference type="ARBA" id="ARBA00022989"/>
    </source>
</evidence>
<keyword evidence="3 6" id="KW-1133">Transmembrane helix</keyword>
<comment type="similarity">
    <text evidence="5">Belongs to the SAT4 family.</text>
</comment>
<dbReference type="OMA" id="SIDMDYH"/>
<gene>
    <name evidence="8" type="ORF">MAC_06291</name>
</gene>
<evidence type="ECO:0000313" key="8">
    <source>
        <dbReference type="EMBL" id="EFY87697.1"/>
    </source>
</evidence>
<evidence type="ECO:0000256" key="2">
    <source>
        <dbReference type="ARBA" id="ARBA00022692"/>
    </source>
</evidence>